<organism evidence="1 2">
    <name type="scientific">Entomophthora muscae</name>
    <dbReference type="NCBI Taxonomy" id="34485"/>
    <lineage>
        <taxon>Eukaryota</taxon>
        <taxon>Fungi</taxon>
        <taxon>Fungi incertae sedis</taxon>
        <taxon>Zoopagomycota</taxon>
        <taxon>Entomophthoromycotina</taxon>
        <taxon>Entomophthoromycetes</taxon>
        <taxon>Entomophthorales</taxon>
        <taxon>Entomophthoraceae</taxon>
        <taxon>Entomophthora</taxon>
    </lineage>
</organism>
<name>A0ACC2UV64_9FUNG</name>
<dbReference type="Proteomes" id="UP001165960">
    <property type="component" value="Unassembled WGS sequence"/>
</dbReference>
<protein>
    <submittedName>
        <fullName evidence="1">Uncharacterized protein</fullName>
    </submittedName>
</protein>
<sequence>MSTNRSFKDYFLGEKPQITSPVRITNFSSNANPSLLSQLISKEEEFDVSCDKIRSGLSNLSFSDSTQDFGSAAPELSSSPTDSVLSRDSQMVSPELNPIRIRPSTIQYGISSRLDGSEPTLRRAKTVAAAYPHLKPSRRSTHNTFKQVTSSSYNSLPSSDAVSFLSSFADSCELGKVAPDEEGEEVGNYVMGKVLAHGAFSTVREAFTMDHNGGLQKLAVKVIVKDPSQEQNEARLLELENEVMLWKQLHHSNLLQFIELVETDYAEFVFMELCPNGTLLDHVLSRGKLDESYARALFLQLADGVRYLHQDAHIVHCDLKLENVVLAEDKSLRLSDFGLSQVQHFGRPSSPRQDHPKGSLAYCSPELLGPNGVNSYASDIWALGVILFAMVTGQFPFADGFEPRLVMKIRSGNFNMPPSLSQPLTALLKLMLSPDPFLRPTIQDVLASPWCTKQNL</sequence>
<proteinExistence type="predicted"/>
<accession>A0ACC2UV64</accession>
<gene>
    <name evidence="1" type="ORF">DSO57_1001040</name>
</gene>
<comment type="caution">
    <text evidence="1">The sequence shown here is derived from an EMBL/GenBank/DDBJ whole genome shotgun (WGS) entry which is preliminary data.</text>
</comment>
<keyword evidence="2" id="KW-1185">Reference proteome</keyword>
<evidence type="ECO:0000313" key="1">
    <source>
        <dbReference type="EMBL" id="KAJ9090585.1"/>
    </source>
</evidence>
<dbReference type="EMBL" id="QTSX02000002">
    <property type="protein sequence ID" value="KAJ9090585.1"/>
    <property type="molecule type" value="Genomic_DNA"/>
</dbReference>
<evidence type="ECO:0000313" key="2">
    <source>
        <dbReference type="Proteomes" id="UP001165960"/>
    </source>
</evidence>
<reference evidence="1" key="1">
    <citation type="submission" date="2022-04" db="EMBL/GenBank/DDBJ databases">
        <title>Genome of the entomopathogenic fungus Entomophthora muscae.</title>
        <authorList>
            <person name="Elya C."/>
            <person name="Lovett B.R."/>
            <person name="Lee E."/>
            <person name="Macias A.M."/>
            <person name="Hajek A.E."/>
            <person name="De Bivort B.L."/>
            <person name="Kasson M.T."/>
            <person name="De Fine Licht H.H."/>
            <person name="Stajich J.E."/>
        </authorList>
    </citation>
    <scope>NUCLEOTIDE SEQUENCE</scope>
    <source>
        <strain evidence="1">Berkeley</strain>
    </source>
</reference>